<gene>
    <name evidence="2" type="ORF">BT62DRAFT_1010332</name>
</gene>
<dbReference type="GeneID" id="66099930"/>
<protein>
    <submittedName>
        <fullName evidence="2">Uncharacterized protein</fullName>
    </submittedName>
</protein>
<evidence type="ECO:0000256" key="1">
    <source>
        <dbReference type="SAM" id="MobiDB-lite"/>
    </source>
</evidence>
<evidence type="ECO:0000313" key="3">
    <source>
        <dbReference type="Proteomes" id="UP000812287"/>
    </source>
</evidence>
<feature type="region of interest" description="Disordered" evidence="1">
    <location>
        <begin position="1"/>
        <end position="30"/>
    </location>
</feature>
<accession>A0A9P7VM34</accession>
<name>A0A9P7VM34_9AGAR</name>
<organism evidence="2 3">
    <name type="scientific">Guyanagaster necrorhizus</name>
    <dbReference type="NCBI Taxonomy" id="856835"/>
    <lineage>
        <taxon>Eukaryota</taxon>
        <taxon>Fungi</taxon>
        <taxon>Dikarya</taxon>
        <taxon>Basidiomycota</taxon>
        <taxon>Agaricomycotina</taxon>
        <taxon>Agaricomycetes</taxon>
        <taxon>Agaricomycetidae</taxon>
        <taxon>Agaricales</taxon>
        <taxon>Marasmiineae</taxon>
        <taxon>Physalacriaceae</taxon>
        <taxon>Guyanagaster</taxon>
    </lineage>
</organism>
<dbReference type="Proteomes" id="UP000812287">
    <property type="component" value="Unassembled WGS sequence"/>
</dbReference>
<dbReference type="AlphaFoldDB" id="A0A9P7VM34"/>
<sequence>MGYKDQPIGTRAPSTIPAVASDKRDGEAEISMKEDDAINVAAERRCDLHISQPQI</sequence>
<feature type="compositionally biased region" description="Basic and acidic residues" evidence="1">
    <location>
        <begin position="21"/>
        <end position="30"/>
    </location>
</feature>
<proteinExistence type="predicted"/>
<evidence type="ECO:0000313" key="2">
    <source>
        <dbReference type="EMBL" id="KAG7442409.1"/>
    </source>
</evidence>
<reference evidence="2" key="1">
    <citation type="submission" date="2020-11" db="EMBL/GenBank/DDBJ databases">
        <title>Adaptations for nitrogen fixation in a non-lichenized fungal sporocarp promotes dispersal by wood-feeding termites.</title>
        <authorList>
            <consortium name="DOE Joint Genome Institute"/>
            <person name="Koch R.A."/>
            <person name="Yoon G."/>
            <person name="Arayal U."/>
            <person name="Lail K."/>
            <person name="Amirebrahimi M."/>
            <person name="Labutti K."/>
            <person name="Lipzen A."/>
            <person name="Riley R."/>
            <person name="Barry K."/>
            <person name="Henrissat B."/>
            <person name="Grigoriev I.V."/>
            <person name="Herr J.R."/>
            <person name="Aime M.C."/>
        </authorList>
    </citation>
    <scope>NUCLEOTIDE SEQUENCE</scope>
    <source>
        <strain evidence="2">MCA 3950</strain>
    </source>
</reference>
<keyword evidence="3" id="KW-1185">Reference proteome</keyword>
<dbReference type="RefSeq" id="XP_043035909.1">
    <property type="nucleotide sequence ID" value="XM_043177643.1"/>
</dbReference>
<comment type="caution">
    <text evidence="2">The sequence shown here is derived from an EMBL/GenBank/DDBJ whole genome shotgun (WGS) entry which is preliminary data.</text>
</comment>
<dbReference type="EMBL" id="MU250551">
    <property type="protein sequence ID" value="KAG7442409.1"/>
    <property type="molecule type" value="Genomic_DNA"/>
</dbReference>